<proteinExistence type="predicted"/>
<accession>A0ACB8G0L1</accession>
<reference evidence="1" key="1">
    <citation type="submission" date="2021-08" db="EMBL/GenBank/DDBJ databases">
        <title>The first chromosome-level gecko genome reveals the dynamic sex chromosomes of Neotropical dwarf geckos (Sphaerodactylidae: Sphaerodactylus).</title>
        <authorList>
            <person name="Pinto B.J."/>
            <person name="Keating S.E."/>
            <person name="Gamble T."/>
        </authorList>
    </citation>
    <scope>NUCLEOTIDE SEQUENCE</scope>
    <source>
        <strain evidence="1">TG3544</strain>
    </source>
</reference>
<evidence type="ECO:0000313" key="2">
    <source>
        <dbReference type="Proteomes" id="UP000827872"/>
    </source>
</evidence>
<organism evidence="1 2">
    <name type="scientific">Sphaerodactylus townsendi</name>
    <dbReference type="NCBI Taxonomy" id="933632"/>
    <lineage>
        <taxon>Eukaryota</taxon>
        <taxon>Metazoa</taxon>
        <taxon>Chordata</taxon>
        <taxon>Craniata</taxon>
        <taxon>Vertebrata</taxon>
        <taxon>Euteleostomi</taxon>
        <taxon>Lepidosauria</taxon>
        <taxon>Squamata</taxon>
        <taxon>Bifurcata</taxon>
        <taxon>Gekkota</taxon>
        <taxon>Sphaerodactylidae</taxon>
        <taxon>Sphaerodactylus</taxon>
    </lineage>
</organism>
<dbReference type="EMBL" id="CM037615">
    <property type="protein sequence ID" value="KAH8012975.1"/>
    <property type="molecule type" value="Genomic_DNA"/>
</dbReference>
<comment type="caution">
    <text evidence="1">The sequence shown here is derived from an EMBL/GenBank/DDBJ whole genome shotgun (WGS) entry which is preliminary data.</text>
</comment>
<name>A0ACB8G0L1_9SAUR</name>
<keyword evidence="2" id="KW-1185">Reference proteome</keyword>
<dbReference type="Proteomes" id="UP000827872">
    <property type="component" value="Linkage Group LG02"/>
</dbReference>
<sequence>MLSFPILIKIKCTSFPNSSNYNARKISGSKFPTLKQIPLHTSLDSPKISKPHKLDSATGQEESPPPPAPAQTLMQFNQWFCQTTQRSPLSPMPRKGMRVCENQPQ</sequence>
<gene>
    <name evidence="1" type="ORF">K3G42_008045</name>
</gene>
<evidence type="ECO:0000313" key="1">
    <source>
        <dbReference type="EMBL" id="KAH8012975.1"/>
    </source>
</evidence>
<protein>
    <submittedName>
        <fullName evidence="1">Uncharacterized protein</fullName>
    </submittedName>
</protein>